<keyword evidence="7" id="KW-1185">Reference proteome</keyword>
<dbReference type="PROSITE" id="PS01027">
    <property type="entry name" value="GLYCOSYL_HYDROL_F39"/>
    <property type="match status" value="1"/>
</dbReference>
<keyword evidence="2" id="KW-0378">Hydrolase</keyword>
<dbReference type="PRINTS" id="PR00745">
    <property type="entry name" value="GLHYDRLASE39"/>
</dbReference>
<dbReference type="Gene3D" id="3.20.20.80">
    <property type="entry name" value="Glycosidases"/>
    <property type="match status" value="1"/>
</dbReference>
<evidence type="ECO:0000259" key="5">
    <source>
        <dbReference type="Pfam" id="PF01229"/>
    </source>
</evidence>
<dbReference type="InterPro" id="IPR000514">
    <property type="entry name" value="Glyco_hydro_39"/>
</dbReference>
<reference evidence="6 7" key="1">
    <citation type="submission" date="2018-11" db="EMBL/GenBank/DDBJ databases">
        <authorList>
            <person name="Mardanov A.V."/>
            <person name="Ravin N.V."/>
            <person name="Dedysh S.N."/>
        </authorList>
    </citation>
    <scope>NUCLEOTIDE SEQUENCE [LARGE SCALE GENOMIC DNA]</scope>
    <source>
        <strain evidence="6 7">AF10</strain>
    </source>
</reference>
<dbReference type="PANTHER" id="PTHR12631:SF8">
    <property type="entry name" value="ALPHA-L-IDURONIDASE"/>
    <property type="match status" value="1"/>
</dbReference>
<evidence type="ECO:0000256" key="4">
    <source>
        <dbReference type="PIRSR" id="PIRSR600514-1"/>
    </source>
</evidence>
<comment type="caution">
    <text evidence="6">The sequence shown here is derived from an EMBL/GenBank/DDBJ whole genome shotgun (WGS) entry which is preliminary data.</text>
</comment>
<feature type="domain" description="Glycosyl hydrolases family 39 N-terminal catalytic" evidence="5">
    <location>
        <begin position="118"/>
        <end position="546"/>
    </location>
</feature>
<dbReference type="EMBL" id="RDSM01000003">
    <property type="protein sequence ID" value="RXH54776.1"/>
    <property type="molecule type" value="Genomic_DNA"/>
</dbReference>
<keyword evidence="3" id="KW-0326">Glycosidase</keyword>
<accession>A0A4Q0T078</accession>
<evidence type="ECO:0000256" key="2">
    <source>
        <dbReference type="ARBA" id="ARBA00022801"/>
    </source>
</evidence>
<dbReference type="GO" id="GO:0005975">
    <property type="term" value="P:carbohydrate metabolic process"/>
    <property type="evidence" value="ECO:0007669"/>
    <property type="project" value="InterPro"/>
</dbReference>
<evidence type="ECO:0000256" key="3">
    <source>
        <dbReference type="ARBA" id="ARBA00023295"/>
    </source>
</evidence>
<reference evidence="7" key="2">
    <citation type="submission" date="2019-02" db="EMBL/GenBank/DDBJ databases">
        <title>Granulicella sibirica sp. nov., a psychrotolerant acidobacterium isolated from an organic soil layer in forested tundra, West Siberia.</title>
        <authorList>
            <person name="Oshkin I.Y."/>
            <person name="Kulichevskaya I.S."/>
            <person name="Rijpstra W.I.C."/>
            <person name="Sinninghe Damste J.S."/>
            <person name="Rakitin A.L."/>
            <person name="Ravin N.V."/>
            <person name="Dedysh S.N."/>
        </authorList>
    </citation>
    <scope>NUCLEOTIDE SEQUENCE [LARGE SCALE GENOMIC DNA]</scope>
    <source>
        <strain evidence="7">AF10</strain>
    </source>
</reference>
<dbReference type="Proteomes" id="UP000289437">
    <property type="component" value="Unassembled WGS sequence"/>
</dbReference>
<dbReference type="Gene3D" id="2.60.40.1500">
    <property type="entry name" value="Glycosyl hydrolase domain, family 39"/>
    <property type="match status" value="1"/>
</dbReference>
<sequence length="583" mass="64697">MKERRDVRVFFDRMRGVGAVALTVGAYLSAYAQGTVPPPAPASSQAPVVIGVDLARIVGPYKPIYSWFGYDEANYTTMRHGTELLKELHDLSPAPVYIRAHHLLTSGDGVAELKFSSTNVYSEDADGKPVYDFKIFDGIFDAYKAAGVRPMVELGFMPKDLAADLPNRHEPYQVHYPKSTISGKSNNPPKDYAKWGELARVVTAHLVERYGKETVLQWYFEVWNEPDIDYWHTTPEEYWKLYDYAVAGVRAALPGARVGGPASTSPGNPKAYGFLKNFLDHVDTGKSAANGKALPMDFISFHAKGFPTIKEGKVTMGLNREMKDADQGFDLISKYPKFRNLPIIISEADPEGCAACSSKVNPANNYRNGTLYPAYTAAAFKGLFELQDRHKVNLLSMLSWSFEFEDKDYFEGFRSLATNGVDKPVLNVFRMFALMSGNRVMTTSSGQVPLDTLLSTGVRENADVDALATMGDREAAVLAWNYHDVDGAAEATSVNVAIAGIPSNVHRVLLEHYRLDDTHSNAYTIWKGMGSPQHPTTEQYAQLKAAGQLELFSSPEWVDVEHGQVRLTTELPRQSVSLLHLKW</sequence>
<dbReference type="InterPro" id="IPR049166">
    <property type="entry name" value="GH39_cat"/>
</dbReference>
<protein>
    <submittedName>
        <fullName evidence="6">Beta-xylosidase</fullName>
    </submittedName>
</protein>
<evidence type="ECO:0000256" key="1">
    <source>
        <dbReference type="ARBA" id="ARBA00008875"/>
    </source>
</evidence>
<dbReference type="AlphaFoldDB" id="A0A4Q0T078"/>
<proteinExistence type="inferred from homology"/>
<dbReference type="InterPro" id="IPR017853">
    <property type="entry name" value="GH"/>
</dbReference>
<evidence type="ECO:0000313" key="7">
    <source>
        <dbReference type="Proteomes" id="UP000289437"/>
    </source>
</evidence>
<dbReference type="SUPFAM" id="SSF51445">
    <property type="entry name" value="(Trans)glycosidases"/>
    <property type="match status" value="1"/>
</dbReference>
<dbReference type="SUPFAM" id="SSF51011">
    <property type="entry name" value="Glycosyl hydrolase domain"/>
    <property type="match status" value="1"/>
</dbReference>
<dbReference type="InterPro" id="IPR051923">
    <property type="entry name" value="Glycosyl_Hydrolase_39"/>
</dbReference>
<dbReference type="Pfam" id="PF01229">
    <property type="entry name" value="Glyco_hydro_39"/>
    <property type="match status" value="1"/>
</dbReference>
<gene>
    <name evidence="6" type="ORF">GRAN_3880</name>
</gene>
<dbReference type="PANTHER" id="PTHR12631">
    <property type="entry name" value="ALPHA-L-IDURONIDASE"/>
    <property type="match status" value="1"/>
</dbReference>
<dbReference type="GO" id="GO:0004553">
    <property type="term" value="F:hydrolase activity, hydrolyzing O-glycosyl compounds"/>
    <property type="evidence" value="ECO:0007669"/>
    <property type="project" value="InterPro"/>
</dbReference>
<name>A0A4Q0T078_9BACT</name>
<dbReference type="InterPro" id="IPR049165">
    <property type="entry name" value="GH39_as"/>
</dbReference>
<organism evidence="6 7">
    <name type="scientific">Granulicella sibirica</name>
    <dbReference type="NCBI Taxonomy" id="2479048"/>
    <lineage>
        <taxon>Bacteria</taxon>
        <taxon>Pseudomonadati</taxon>
        <taxon>Acidobacteriota</taxon>
        <taxon>Terriglobia</taxon>
        <taxon>Terriglobales</taxon>
        <taxon>Acidobacteriaceae</taxon>
        <taxon>Granulicella</taxon>
    </lineage>
</organism>
<feature type="active site" description="Proton donor" evidence="4">
    <location>
        <position position="225"/>
    </location>
</feature>
<comment type="similarity">
    <text evidence="1">Belongs to the glycosyl hydrolase 39 family.</text>
</comment>
<evidence type="ECO:0000313" key="6">
    <source>
        <dbReference type="EMBL" id="RXH54776.1"/>
    </source>
</evidence>